<dbReference type="SMART" id="SM00382">
    <property type="entry name" value="AAA"/>
    <property type="match status" value="1"/>
</dbReference>
<evidence type="ECO:0000313" key="8">
    <source>
        <dbReference type="Proteomes" id="UP000759131"/>
    </source>
</evidence>
<dbReference type="InterPro" id="IPR003593">
    <property type="entry name" value="AAA+_ATPase"/>
</dbReference>
<dbReference type="GO" id="GO:0016197">
    <property type="term" value="P:endosomal transport"/>
    <property type="evidence" value="ECO:0007669"/>
    <property type="project" value="TreeGrafter"/>
</dbReference>
<accession>A0A7R9PXU3</accession>
<feature type="domain" description="AAA+ ATPase" evidence="5">
    <location>
        <begin position="138"/>
        <end position="282"/>
    </location>
</feature>
<evidence type="ECO:0000259" key="5">
    <source>
        <dbReference type="SMART" id="SM00382"/>
    </source>
</evidence>
<dbReference type="GO" id="GO:0016887">
    <property type="term" value="F:ATP hydrolysis activity"/>
    <property type="evidence" value="ECO:0007669"/>
    <property type="project" value="InterPro"/>
</dbReference>
<dbReference type="InterPro" id="IPR007330">
    <property type="entry name" value="MIT_dom"/>
</dbReference>
<dbReference type="InterPro" id="IPR027417">
    <property type="entry name" value="P-loop_NTPase"/>
</dbReference>
<dbReference type="OrthoDB" id="29072at2759"/>
<dbReference type="InterPro" id="IPR003959">
    <property type="entry name" value="ATPase_AAA_core"/>
</dbReference>
<evidence type="ECO:0008006" key="9">
    <source>
        <dbReference type="Google" id="ProtNLM"/>
    </source>
</evidence>
<dbReference type="InterPro" id="IPR050304">
    <property type="entry name" value="MT-severing_AAA_ATPase"/>
</dbReference>
<dbReference type="Gene3D" id="1.10.8.60">
    <property type="match status" value="1"/>
</dbReference>
<protein>
    <recommendedName>
        <fullName evidence="9">Vesicle-fusing ATPase</fullName>
    </recommendedName>
</protein>
<dbReference type="Pfam" id="PF04212">
    <property type="entry name" value="MIT"/>
    <property type="match status" value="1"/>
</dbReference>
<dbReference type="Pfam" id="PF00004">
    <property type="entry name" value="AAA"/>
    <property type="match status" value="1"/>
</dbReference>
<evidence type="ECO:0000256" key="2">
    <source>
        <dbReference type="ARBA" id="ARBA00006914"/>
    </source>
</evidence>
<evidence type="ECO:0000256" key="3">
    <source>
        <dbReference type="ARBA" id="ARBA00022741"/>
    </source>
</evidence>
<feature type="domain" description="MIT" evidence="6">
    <location>
        <begin position="2"/>
        <end position="76"/>
    </location>
</feature>
<dbReference type="Gene3D" id="3.40.50.300">
    <property type="entry name" value="P-loop containing nucleotide triphosphate hydrolases"/>
    <property type="match status" value="1"/>
</dbReference>
<dbReference type="SMART" id="SM00745">
    <property type="entry name" value="MIT"/>
    <property type="match status" value="1"/>
</dbReference>
<evidence type="ECO:0000256" key="4">
    <source>
        <dbReference type="ARBA" id="ARBA00022840"/>
    </source>
</evidence>
<comment type="similarity">
    <text evidence="2">Belongs to the AAA ATPase family.</text>
</comment>
<dbReference type="EMBL" id="OC857294">
    <property type="protein sequence ID" value="CAD7624975.1"/>
    <property type="molecule type" value="Genomic_DNA"/>
</dbReference>
<dbReference type="SUPFAM" id="SSF116846">
    <property type="entry name" value="MIT domain"/>
    <property type="match status" value="1"/>
</dbReference>
<dbReference type="AlphaFoldDB" id="A0A7R9PXU3"/>
<dbReference type="GO" id="GO:0016020">
    <property type="term" value="C:membrane"/>
    <property type="evidence" value="ECO:0007669"/>
    <property type="project" value="UniProtKB-SubCell"/>
</dbReference>
<sequence length="418" mass="45985">MSTLQRAIQVVTEAAEEDKNQNYSEALPLYEKSIHRFLLALTDETLSKSAKEVIRPKCDQYSDRAAKIRAYLGLPELSTRLDSEVTTLVNQLDGAIVIEKADTQWSAVAGLEAAKDTLRTALIMPHKFPHPIAGRRPPWKGILLVGAPGVGKSLLVKAVATEAADYWTFFVVSIDKLIPKWLSCGGKEAVTELLAAIGRHREPSVVFINDISFLTSGSIDGTVDDESGTVARRVGHELLDQLRALVKHNDHVVVLGTTSKPWSANTTIAELFPKRVYIPVPDEDQRLDVIKANIANTANSLTDRDVRCLARKTQGFTRADIQTLVSMALMRAGIIVERATHFKQVTDRANSDPGIMANALWTPCPSDDPLAIEISCDDVLPDQLLEPVISIDDVLFVLSMVKPNVSDSDIERLKKFCE</sequence>
<reference evidence="7" key="1">
    <citation type="submission" date="2020-11" db="EMBL/GenBank/DDBJ databases">
        <authorList>
            <person name="Tran Van P."/>
        </authorList>
    </citation>
    <scope>NUCLEOTIDE SEQUENCE</scope>
</reference>
<evidence type="ECO:0000259" key="6">
    <source>
        <dbReference type="SMART" id="SM00745"/>
    </source>
</evidence>
<dbReference type="EMBL" id="CAJPIZ010002719">
    <property type="protein sequence ID" value="CAG2105405.1"/>
    <property type="molecule type" value="Genomic_DNA"/>
</dbReference>
<dbReference type="Pfam" id="PF09336">
    <property type="entry name" value="Vps4_C"/>
    <property type="match status" value="1"/>
</dbReference>
<dbReference type="InterPro" id="IPR015415">
    <property type="entry name" value="Spast_Vps4_C"/>
</dbReference>
<dbReference type="GO" id="GO:0007033">
    <property type="term" value="P:vacuole organization"/>
    <property type="evidence" value="ECO:0007669"/>
    <property type="project" value="TreeGrafter"/>
</dbReference>
<comment type="subcellular location">
    <subcellularLocation>
        <location evidence="1">Membrane</location>
    </subcellularLocation>
</comment>
<evidence type="ECO:0000256" key="1">
    <source>
        <dbReference type="ARBA" id="ARBA00004370"/>
    </source>
</evidence>
<evidence type="ECO:0000313" key="7">
    <source>
        <dbReference type="EMBL" id="CAD7624975.1"/>
    </source>
</evidence>
<dbReference type="InterPro" id="IPR036181">
    <property type="entry name" value="MIT_dom_sf"/>
</dbReference>
<dbReference type="SUPFAM" id="SSF52540">
    <property type="entry name" value="P-loop containing nucleoside triphosphate hydrolases"/>
    <property type="match status" value="1"/>
</dbReference>
<dbReference type="Proteomes" id="UP000759131">
    <property type="component" value="Unassembled WGS sequence"/>
</dbReference>
<keyword evidence="8" id="KW-1185">Reference proteome</keyword>
<dbReference type="PANTHER" id="PTHR23074:SF83">
    <property type="entry name" value="VACUOLAR PROTEIN SORTING-ASSOCIATED PROTEIN 4A"/>
    <property type="match status" value="1"/>
</dbReference>
<name>A0A7R9PXU3_9ACAR</name>
<keyword evidence="4" id="KW-0067">ATP-binding</keyword>
<gene>
    <name evidence="7" type="ORF">OSB1V03_LOCUS5413</name>
</gene>
<dbReference type="Gene3D" id="1.20.58.80">
    <property type="entry name" value="Phosphotransferase system, lactose/cellobiose-type IIA subunit"/>
    <property type="match status" value="1"/>
</dbReference>
<keyword evidence="3" id="KW-0547">Nucleotide-binding</keyword>
<organism evidence="7">
    <name type="scientific">Medioppia subpectinata</name>
    <dbReference type="NCBI Taxonomy" id="1979941"/>
    <lineage>
        <taxon>Eukaryota</taxon>
        <taxon>Metazoa</taxon>
        <taxon>Ecdysozoa</taxon>
        <taxon>Arthropoda</taxon>
        <taxon>Chelicerata</taxon>
        <taxon>Arachnida</taxon>
        <taxon>Acari</taxon>
        <taxon>Acariformes</taxon>
        <taxon>Sarcoptiformes</taxon>
        <taxon>Oribatida</taxon>
        <taxon>Brachypylina</taxon>
        <taxon>Oppioidea</taxon>
        <taxon>Oppiidae</taxon>
        <taxon>Medioppia</taxon>
    </lineage>
</organism>
<dbReference type="GO" id="GO:0005524">
    <property type="term" value="F:ATP binding"/>
    <property type="evidence" value="ECO:0007669"/>
    <property type="project" value="UniProtKB-KW"/>
</dbReference>
<proteinExistence type="inferred from homology"/>
<dbReference type="PANTHER" id="PTHR23074">
    <property type="entry name" value="AAA DOMAIN-CONTAINING"/>
    <property type="match status" value="1"/>
</dbReference>